<keyword evidence="3" id="KW-1003">Cell membrane</keyword>
<evidence type="ECO:0000256" key="3">
    <source>
        <dbReference type="ARBA" id="ARBA00022475"/>
    </source>
</evidence>
<evidence type="ECO:0000256" key="7">
    <source>
        <dbReference type="ARBA" id="ARBA00023170"/>
    </source>
</evidence>
<comment type="subcellular location">
    <subcellularLocation>
        <location evidence="1">Cell membrane</location>
        <topology evidence="1">Multi-pass membrane protein</topology>
    </subcellularLocation>
</comment>
<dbReference type="PANTHER" id="PTHR21421">
    <property type="entry name" value="GUSTATORY RECEPTOR"/>
    <property type="match status" value="1"/>
</dbReference>
<evidence type="ECO:0000256" key="2">
    <source>
        <dbReference type="ARBA" id="ARBA00005327"/>
    </source>
</evidence>
<feature type="transmembrane region" description="Helical" evidence="9">
    <location>
        <begin position="131"/>
        <end position="152"/>
    </location>
</feature>
<name>A0A836FNF6_9HYME</name>
<gene>
    <name evidence="10" type="primary">Gr64e</name>
    <name evidence="10" type="ORF">G6Z78_0010397</name>
</gene>
<keyword evidence="11" id="KW-1185">Reference proteome</keyword>
<dbReference type="Proteomes" id="UP000668214">
    <property type="component" value="Unassembled WGS sequence"/>
</dbReference>
<evidence type="ECO:0000313" key="11">
    <source>
        <dbReference type="Proteomes" id="UP000668214"/>
    </source>
</evidence>
<dbReference type="Pfam" id="PF06151">
    <property type="entry name" value="Trehalose_recp"/>
    <property type="match status" value="2"/>
</dbReference>
<feature type="non-terminal residue" evidence="10">
    <location>
        <position position="1"/>
    </location>
</feature>
<evidence type="ECO:0000256" key="6">
    <source>
        <dbReference type="ARBA" id="ARBA00023136"/>
    </source>
</evidence>
<dbReference type="GO" id="GO:0050916">
    <property type="term" value="P:sensory perception of sweet taste"/>
    <property type="evidence" value="ECO:0007669"/>
    <property type="project" value="UniProtKB-ARBA"/>
</dbReference>
<keyword evidence="5 9" id="KW-1133">Transmembrane helix</keyword>
<dbReference type="GO" id="GO:0008527">
    <property type="term" value="F:taste receptor activity"/>
    <property type="evidence" value="ECO:0007669"/>
    <property type="project" value="InterPro"/>
</dbReference>
<comment type="similarity">
    <text evidence="2">Belongs to the insect chemoreceptor superfamily. Gustatory receptor (GR) family. Gr5a subfamily.</text>
</comment>
<feature type="non-terminal residue" evidence="10">
    <location>
        <position position="353"/>
    </location>
</feature>
<feature type="transmembrane region" description="Helical" evidence="9">
    <location>
        <begin position="172"/>
        <end position="193"/>
    </location>
</feature>
<reference evidence="10" key="1">
    <citation type="submission" date="2020-02" db="EMBL/GenBank/DDBJ databases">
        <title>Relaxed selection underlies rapid genomic changes in the transitions from sociality to social parasitism in ants.</title>
        <authorList>
            <person name="Bi X."/>
        </authorList>
    </citation>
    <scope>NUCLEOTIDE SEQUENCE</scope>
    <source>
        <strain evidence="10">BGI-DK2014c</strain>
        <tissue evidence="10">Whole body</tissue>
    </source>
</reference>
<evidence type="ECO:0000256" key="5">
    <source>
        <dbReference type="ARBA" id="ARBA00022989"/>
    </source>
</evidence>
<evidence type="ECO:0000256" key="4">
    <source>
        <dbReference type="ARBA" id="ARBA00022692"/>
    </source>
</evidence>
<feature type="compositionally biased region" description="Polar residues" evidence="8">
    <location>
        <begin position="56"/>
        <end position="65"/>
    </location>
</feature>
<dbReference type="InterPro" id="IPR009318">
    <property type="entry name" value="Gustatory_rcpt"/>
</dbReference>
<comment type="caution">
    <text evidence="10">The sequence shown here is derived from an EMBL/GenBank/DDBJ whole genome shotgun (WGS) entry which is preliminary data.</text>
</comment>
<dbReference type="AlphaFoldDB" id="A0A836FNF6"/>
<protein>
    <submittedName>
        <fullName evidence="10">GR64E protein</fullName>
    </submittedName>
</protein>
<keyword evidence="7" id="KW-0675">Receptor</keyword>
<keyword evidence="6 9" id="KW-0472">Membrane</keyword>
<accession>A0A836FNF6</accession>
<evidence type="ECO:0000313" key="10">
    <source>
        <dbReference type="EMBL" id="KAG5322760.1"/>
    </source>
</evidence>
<sequence length="353" mass="40375">MGGTVNVSSAVYGKMLKTNQIFSAGSKISKRSGVTGKKILPYLMRQKKDKAKKMETQFSSNSQPRVPNPPRSRPFLNEQTLSISSNDPESFHCVMEPVLVMAQLFGILPVSGILMPSPLQIEFVKFSVRTIYSAFISGMVLFMATLSIIHMIKTLNSATFEVQDLLKNFDYFKTLEFLFSVKYNLALGIFIFIVSKLATFTWNFTDVFIAMVATGLAERYKTLYKYVISSISKHRLIDWSELREDYAVLSFMVKKVDNDISPIIFLSFVNNLYFICLQLLNGLSLLHLLSTDNITLTGMRFFSITRNFLLAVKTNQDLIKKKFFSFIYNTIVLFKKQNHFTIVISILFHIYRA</sequence>
<evidence type="ECO:0000256" key="9">
    <source>
        <dbReference type="SAM" id="Phobius"/>
    </source>
</evidence>
<organism evidence="10 11">
    <name type="scientific">Pseudoatta argentina</name>
    <dbReference type="NCBI Taxonomy" id="621737"/>
    <lineage>
        <taxon>Eukaryota</taxon>
        <taxon>Metazoa</taxon>
        <taxon>Ecdysozoa</taxon>
        <taxon>Arthropoda</taxon>
        <taxon>Hexapoda</taxon>
        <taxon>Insecta</taxon>
        <taxon>Pterygota</taxon>
        <taxon>Neoptera</taxon>
        <taxon>Endopterygota</taxon>
        <taxon>Hymenoptera</taxon>
        <taxon>Apocrita</taxon>
        <taxon>Aculeata</taxon>
        <taxon>Formicoidea</taxon>
        <taxon>Formicidae</taxon>
        <taxon>Myrmicinae</taxon>
        <taxon>Pseudoatta</taxon>
    </lineage>
</organism>
<dbReference type="PANTHER" id="PTHR21421:SF29">
    <property type="entry name" value="GUSTATORY RECEPTOR 5A FOR TREHALOSE-RELATED"/>
    <property type="match status" value="1"/>
</dbReference>
<dbReference type="GO" id="GO:0005886">
    <property type="term" value="C:plasma membrane"/>
    <property type="evidence" value="ECO:0007669"/>
    <property type="project" value="UniProtKB-SubCell"/>
</dbReference>
<evidence type="ECO:0000256" key="8">
    <source>
        <dbReference type="SAM" id="MobiDB-lite"/>
    </source>
</evidence>
<feature type="region of interest" description="Disordered" evidence="8">
    <location>
        <begin position="53"/>
        <end position="76"/>
    </location>
</feature>
<feature type="transmembrane region" description="Helical" evidence="9">
    <location>
        <begin position="260"/>
        <end position="280"/>
    </location>
</feature>
<evidence type="ECO:0000256" key="1">
    <source>
        <dbReference type="ARBA" id="ARBA00004651"/>
    </source>
</evidence>
<proteinExistence type="inferred from homology"/>
<keyword evidence="4 9" id="KW-0812">Transmembrane</keyword>
<dbReference type="EMBL" id="JAANIA010000898">
    <property type="protein sequence ID" value="KAG5322760.1"/>
    <property type="molecule type" value="Genomic_DNA"/>
</dbReference>